<evidence type="ECO:0000313" key="4">
    <source>
        <dbReference type="Proteomes" id="UP000019494"/>
    </source>
</evidence>
<keyword evidence="1" id="KW-0479">Metal-binding</keyword>
<dbReference type="Pfam" id="PF07883">
    <property type="entry name" value="Cupin_2"/>
    <property type="match status" value="1"/>
</dbReference>
<proteinExistence type="predicted"/>
<dbReference type="InterPro" id="IPR013096">
    <property type="entry name" value="Cupin_2"/>
</dbReference>
<dbReference type="RefSeq" id="WP_034714951.1">
    <property type="nucleotide sequence ID" value="NZ_AWQS01000037.1"/>
</dbReference>
<dbReference type="AlphaFoldDB" id="W9GKR6"/>
<dbReference type="Proteomes" id="UP000019494">
    <property type="component" value="Unassembled WGS sequence"/>
</dbReference>
<name>W9GKR6_9MICO</name>
<comment type="caution">
    <text evidence="3">The sequence shown here is derived from an EMBL/GenBank/DDBJ whole genome shotgun (WGS) entry which is preliminary data.</text>
</comment>
<organism evidence="3 4">
    <name type="scientific">Intrasporangium chromatireducens Q5-1</name>
    <dbReference type="NCBI Taxonomy" id="584657"/>
    <lineage>
        <taxon>Bacteria</taxon>
        <taxon>Bacillati</taxon>
        <taxon>Actinomycetota</taxon>
        <taxon>Actinomycetes</taxon>
        <taxon>Micrococcales</taxon>
        <taxon>Intrasporangiaceae</taxon>
        <taxon>Intrasporangium</taxon>
    </lineage>
</organism>
<dbReference type="EMBL" id="AWQS01000037">
    <property type="protein sequence ID" value="EWT06675.1"/>
    <property type="molecule type" value="Genomic_DNA"/>
</dbReference>
<sequence length="268" mass="27939">MVKGTEGGLRVITEQDWGPALPVIEGLGWCREVVGAGMGCSLRSLYHLRLESLSRTVPLCHSDEAVYYVVDGSIEVLAGAAATNVVAGGMVHIAPGTRYALSSVGSATIVGGPAPCDEQFGMAGAGPETDRGPEGLSFYHRDEPGLMVPFISADARLVVWYGAGAVSANMNYVVLEPGERNTEHVHAYSEDTIFILEGRGTAEDVTNGVRIPFGPGDAVTIPPGVWHAVAADLGERVVSVGGPCPADLDMLRAVGVDVDEIATRLALA</sequence>
<protein>
    <submittedName>
        <fullName evidence="3">Cupin</fullName>
    </submittedName>
</protein>
<dbReference type="InterPro" id="IPR011051">
    <property type="entry name" value="RmlC_Cupin_sf"/>
</dbReference>
<dbReference type="InterPro" id="IPR014710">
    <property type="entry name" value="RmlC-like_jellyroll"/>
</dbReference>
<evidence type="ECO:0000259" key="2">
    <source>
        <dbReference type="Pfam" id="PF07883"/>
    </source>
</evidence>
<feature type="domain" description="Cupin type-2" evidence="2">
    <location>
        <begin position="172"/>
        <end position="232"/>
    </location>
</feature>
<accession>W9GKR6</accession>
<dbReference type="InterPro" id="IPR051610">
    <property type="entry name" value="GPI/OXD"/>
</dbReference>
<dbReference type="GO" id="GO:0046872">
    <property type="term" value="F:metal ion binding"/>
    <property type="evidence" value="ECO:0007669"/>
    <property type="project" value="UniProtKB-KW"/>
</dbReference>
<reference evidence="4" key="1">
    <citation type="submission" date="2013-08" db="EMBL/GenBank/DDBJ databases">
        <title>Intrasporangium oryzae NRRL B-24470.</title>
        <authorList>
            <person name="Liu H."/>
            <person name="Wang G."/>
        </authorList>
    </citation>
    <scope>NUCLEOTIDE SEQUENCE [LARGE SCALE GENOMIC DNA]</scope>
    <source>
        <strain evidence="4">Q5-1</strain>
    </source>
</reference>
<dbReference type="PANTHER" id="PTHR35848">
    <property type="entry name" value="OXALATE-BINDING PROTEIN"/>
    <property type="match status" value="1"/>
</dbReference>
<dbReference type="PANTHER" id="PTHR35848:SF6">
    <property type="entry name" value="CUPIN TYPE-2 DOMAIN-CONTAINING PROTEIN"/>
    <property type="match status" value="1"/>
</dbReference>
<dbReference type="Gene3D" id="2.60.120.10">
    <property type="entry name" value="Jelly Rolls"/>
    <property type="match status" value="2"/>
</dbReference>
<dbReference type="SUPFAM" id="SSF51182">
    <property type="entry name" value="RmlC-like cupins"/>
    <property type="match status" value="2"/>
</dbReference>
<evidence type="ECO:0000256" key="1">
    <source>
        <dbReference type="ARBA" id="ARBA00022723"/>
    </source>
</evidence>
<evidence type="ECO:0000313" key="3">
    <source>
        <dbReference type="EMBL" id="EWT06675.1"/>
    </source>
</evidence>
<gene>
    <name evidence="3" type="ORF">N864_19100</name>
</gene>
<keyword evidence="4" id="KW-1185">Reference proteome</keyword>